<evidence type="ECO:0000256" key="1">
    <source>
        <dbReference type="SAM" id="Phobius"/>
    </source>
</evidence>
<dbReference type="EMBL" id="JADBEC010000003">
    <property type="protein sequence ID" value="MBE1509703.1"/>
    <property type="molecule type" value="Genomic_DNA"/>
</dbReference>
<organism evidence="2 3">
    <name type="scientific">Rhizobium viscosum</name>
    <name type="common">Arthrobacter viscosus</name>
    <dbReference type="NCBI Taxonomy" id="1673"/>
    <lineage>
        <taxon>Bacteria</taxon>
        <taxon>Pseudomonadati</taxon>
        <taxon>Pseudomonadota</taxon>
        <taxon>Alphaproteobacteria</taxon>
        <taxon>Hyphomicrobiales</taxon>
        <taxon>Rhizobiaceae</taxon>
        <taxon>Rhizobium/Agrobacterium group</taxon>
        <taxon>Rhizobium</taxon>
    </lineage>
</organism>
<protein>
    <submittedName>
        <fullName evidence="2">Uncharacterized protein</fullName>
    </submittedName>
</protein>
<sequence length="91" mass="10372">MNGAFKAHSDAICFTRIINTETAGPGSVTPRKDPIMLIILIAIAVIFSVFAELFYGYFAERHQLGWVRPELNEHAAIMRQLGRMRSNRFEF</sequence>
<keyword evidence="1" id="KW-1133">Transmembrane helix</keyword>
<accession>A0ABR9J2J3</accession>
<comment type="caution">
    <text evidence="2">The sequence shown here is derived from an EMBL/GenBank/DDBJ whole genome shotgun (WGS) entry which is preliminary data.</text>
</comment>
<name>A0ABR9J2J3_RHIVS</name>
<reference evidence="2 3" key="1">
    <citation type="submission" date="2020-10" db="EMBL/GenBank/DDBJ databases">
        <title>Sequencing the genomes of 1000 actinobacteria strains.</title>
        <authorList>
            <person name="Klenk H.-P."/>
        </authorList>
    </citation>
    <scope>NUCLEOTIDE SEQUENCE [LARGE SCALE GENOMIC DNA]</scope>
    <source>
        <strain evidence="2 3">DSM 7307</strain>
    </source>
</reference>
<dbReference type="Proteomes" id="UP000620262">
    <property type="component" value="Unassembled WGS sequence"/>
</dbReference>
<keyword evidence="1" id="KW-0812">Transmembrane</keyword>
<evidence type="ECO:0000313" key="3">
    <source>
        <dbReference type="Proteomes" id="UP000620262"/>
    </source>
</evidence>
<keyword evidence="1" id="KW-0472">Membrane</keyword>
<dbReference type="RefSeq" id="WP_192733250.1">
    <property type="nucleotide sequence ID" value="NZ_BAAAVL010000003.1"/>
</dbReference>
<proteinExistence type="predicted"/>
<feature type="transmembrane region" description="Helical" evidence="1">
    <location>
        <begin position="35"/>
        <end position="58"/>
    </location>
</feature>
<keyword evidence="3" id="KW-1185">Reference proteome</keyword>
<gene>
    <name evidence="2" type="ORF">H4W29_006950</name>
</gene>
<evidence type="ECO:0000313" key="2">
    <source>
        <dbReference type="EMBL" id="MBE1509703.1"/>
    </source>
</evidence>